<evidence type="ECO:0000313" key="3">
    <source>
        <dbReference type="Proteomes" id="UP001528823"/>
    </source>
</evidence>
<sequence length="111" mass="12084">MIFPDDIATWLKIIGALSTATGSILLAWRVKDILKWVVFSLVAHEESLTQVRRILNNEQQTKPMVEGVTKHLLAIESKLGFILLISGFLFLAAGMFATAASFFFGGSGASV</sequence>
<keyword evidence="3" id="KW-1185">Reference proteome</keyword>
<keyword evidence="1" id="KW-0472">Membrane</keyword>
<organism evidence="2 3">
    <name type="scientific">Spartinivicinus poritis</name>
    <dbReference type="NCBI Taxonomy" id="2994640"/>
    <lineage>
        <taxon>Bacteria</taxon>
        <taxon>Pseudomonadati</taxon>
        <taxon>Pseudomonadota</taxon>
        <taxon>Gammaproteobacteria</taxon>
        <taxon>Oceanospirillales</taxon>
        <taxon>Zooshikellaceae</taxon>
        <taxon>Spartinivicinus</taxon>
    </lineage>
</organism>
<evidence type="ECO:0000313" key="2">
    <source>
        <dbReference type="EMBL" id="MDE1460924.1"/>
    </source>
</evidence>
<reference evidence="2 3" key="1">
    <citation type="submission" date="2022-11" db="EMBL/GenBank/DDBJ databases">
        <title>Spartinivicinus poritis sp. nov., isolated from scleractinian coral Porites lutea.</title>
        <authorList>
            <person name="Zhang G."/>
            <person name="Cai L."/>
            <person name="Wei Q."/>
        </authorList>
    </citation>
    <scope>NUCLEOTIDE SEQUENCE [LARGE SCALE GENOMIC DNA]</scope>
    <source>
        <strain evidence="2 3">A2-2</strain>
    </source>
</reference>
<keyword evidence="1" id="KW-0812">Transmembrane</keyword>
<name>A0ABT5U3I9_9GAMM</name>
<evidence type="ECO:0000256" key="1">
    <source>
        <dbReference type="SAM" id="Phobius"/>
    </source>
</evidence>
<dbReference type="EMBL" id="JAPMOU010000002">
    <property type="protein sequence ID" value="MDE1460924.1"/>
    <property type="molecule type" value="Genomic_DNA"/>
</dbReference>
<dbReference type="RefSeq" id="WP_274687290.1">
    <property type="nucleotide sequence ID" value="NZ_JAPMOU010000002.1"/>
</dbReference>
<accession>A0ABT5U3I9</accession>
<keyword evidence="1" id="KW-1133">Transmembrane helix</keyword>
<comment type="caution">
    <text evidence="2">The sequence shown here is derived from an EMBL/GenBank/DDBJ whole genome shotgun (WGS) entry which is preliminary data.</text>
</comment>
<feature type="transmembrane region" description="Helical" evidence="1">
    <location>
        <begin position="7"/>
        <end position="28"/>
    </location>
</feature>
<dbReference type="Proteomes" id="UP001528823">
    <property type="component" value="Unassembled WGS sequence"/>
</dbReference>
<gene>
    <name evidence="2" type="ORF">ORQ98_02965</name>
</gene>
<protein>
    <submittedName>
        <fullName evidence="2">Uncharacterized protein</fullName>
    </submittedName>
</protein>
<proteinExistence type="predicted"/>
<feature type="transmembrane region" description="Helical" evidence="1">
    <location>
        <begin position="79"/>
        <end position="104"/>
    </location>
</feature>